<proteinExistence type="predicted"/>
<dbReference type="RefSeq" id="WP_144987449.1">
    <property type="nucleotide sequence ID" value="NZ_VNJK01000001.1"/>
</dbReference>
<accession>A0A559IX50</accession>
<evidence type="ECO:0000313" key="2">
    <source>
        <dbReference type="Proteomes" id="UP000318102"/>
    </source>
</evidence>
<dbReference type="InterPro" id="IPR013324">
    <property type="entry name" value="RNA_pol_sigma_r3/r4-like"/>
</dbReference>
<dbReference type="SUPFAM" id="SSF88659">
    <property type="entry name" value="Sigma3 and sigma4 domains of RNA polymerase sigma factors"/>
    <property type="match status" value="1"/>
</dbReference>
<dbReference type="OrthoDB" id="2939576at2"/>
<name>A0A559IX50_9BACL</name>
<dbReference type="InterPro" id="IPR036388">
    <property type="entry name" value="WH-like_DNA-bd_sf"/>
</dbReference>
<organism evidence="1 2">
    <name type="scientific">Paenibacillus agilis</name>
    <dbReference type="NCBI Taxonomy" id="3020863"/>
    <lineage>
        <taxon>Bacteria</taxon>
        <taxon>Bacillati</taxon>
        <taxon>Bacillota</taxon>
        <taxon>Bacilli</taxon>
        <taxon>Bacillales</taxon>
        <taxon>Paenibacillaceae</taxon>
        <taxon>Paenibacillus</taxon>
    </lineage>
</organism>
<dbReference type="Gene3D" id="1.10.10.10">
    <property type="entry name" value="Winged helix-like DNA-binding domain superfamily/Winged helix DNA-binding domain"/>
    <property type="match status" value="1"/>
</dbReference>
<dbReference type="Proteomes" id="UP000318102">
    <property type="component" value="Unassembled WGS sequence"/>
</dbReference>
<dbReference type="AlphaFoldDB" id="A0A559IX50"/>
<protein>
    <submittedName>
        <fullName evidence="1">Sigma-70 family RNA polymerase sigma factor</fullName>
    </submittedName>
</protein>
<keyword evidence="2" id="KW-1185">Reference proteome</keyword>
<sequence>MPNPDAAPQNGGPKAYDGVSGGRLNKIMLDNAIAELSPFMRAVVKCRWTRQLPVKDTVKMLGISKSVYYNRCDLAIEQLYIQVNGKAAGIQALYDRIARG</sequence>
<comment type="caution">
    <text evidence="1">The sequence shown here is derived from an EMBL/GenBank/DDBJ whole genome shotgun (WGS) entry which is preliminary data.</text>
</comment>
<reference evidence="1 2" key="1">
    <citation type="submission" date="2019-07" db="EMBL/GenBank/DDBJ databases">
        <authorList>
            <person name="Kim J."/>
        </authorList>
    </citation>
    <scope>NUCLEOTIDE SEQUENCE [LARGE SCALE GENOMIC DNA]</scope>
    <source>
        <strain evidence="1 2">N4</strain>
    </source>
</reference>
<evidence type="ECO:0000313" key="1">
    <source>
        <dbReference type="EMBL" id="TVX92210.1"/>
    </source>
</evidence>
<dbReference type="EMBL" id="VNJK01000001">
    <property type="protein sequence ID" value="TVX92210.1"/>
    <property type="molecule type" value="Genomic_DNA"/>
</dbReference>
<gene>
    <name evidence="1" type="ORF">FPZ44_03540</name>
</gene>